<gene>
    <name evidence="5" type="ORF">ILT43_15700</name>
</gene>
<dbReference type="Gene3D" id="1.10.540.10">
    <property type="entry name" value="Acyl-CoA dehydrogenase/oxidase, N-terminal domain"/>
    <property type="match status" value="1"/>
</dbReference>
<protein>
    <recommendedName>
        <fullName evidence="4">Acyl-CoA dehydrogenase/oxidase C-terminal domain-containing protein</fullName>
    </recommendedName>
</protein>
<dbReference type="RefSeq" id="WP_204199927.1">
    <property type="nucleotide sequence ID" value="NZ_JAFEMC010000005.1"/>
</dbReference>
<dbReference type="Pfam" id="PF00441">
    <property type="entry name" value="Acyl-CoA_dh_1"/>
    <property type="match status" value="1"/>
</dbReference>
<evidence type="ECO:0000256" key="2">
    <source>
        <dbReference type="ARBA" id="ARBA00022827"/>
    </source>
</evidence>
<evidence type="ECO:0000313" key="6">
    <source>
        <dbReference type="Proteomes" id="UP000763641"/>
    </source>
</evidence>
<dbReference type="SUPFAM" id="SSF47203">
    <property type="entry name" value="Acyl-CoA dehydrogenase C-terminal domain-like"/>
    <property type="match status" value="1"/>
</dbReference>
<feature type="domain" description="Acyl-CoA dehydrogenase/oxidase C-terminal" evidence="4">
    <location>
        <begin position="168"/>
        <end position="284"/>
    </location>
</feature>
<comment type="caution">
    <text evidence="5">The sequence shown here is derived from an EMBL/GenBank/DDBJ whole genome shotgun (WGS) entry which is preliminary data.</text>
</comment>
<evidence type="ECO:0000259" key="4">
    <source>
        <dbReference type="Pfam" id="PF00441"/>
    </source>
</evidence>
<evidence type="ECO:0000256" key="3">
    <source>
        <dbReference type="ARBA" id="ARBA00023002"/>
    </source>
</evidence>
<dbReference type="InterPro" id="IPR037069">
    <property type="entry name" value="AcylCoA_DH/ox_N_sf"/>
</dbReference>
<keyword evidence="2" id="KW-0274">FAD</keyword>
<keyword evidence="3" id="KW-0560">Oxidoreductase</keyword>
<dbReference type="InterPro" id="IPR009075">
    <property type="entry name" value="AcylCo_DH/oxidase_C"/>
</dbReference>
<keyword evidence="6" id="KW-1185">Reference proteome</keyword>
<dbReference type="PANTHER" id="PTHR43884">
    <property type="entry name" value="ACYL-COA DEHYDROGENASE"/>
    <property type="match status" value="1"/>
</dbReference>
<sequence>MSDLLEMMLDQTDRLFGDHVDRQLLVEVEQGGWPSGLWAQVEAFGLPDALIVPAQDGGLSFAEAGALFASLGRHVVPLPVGETMLARMMLARAGVEAPVGPIALAAGGDQAFAAQGVGHVLVQRDGRWALEVQSGAALGSIARVPYAVAQGGKAIATHPIPDGLPDLLTLGAMLRASQMAGAVARVLEMAVDYANTRQQFGRPIGRFQAVQQLLARLAAEAAAGQAASDMAWSALDAGTLDHAGAIAKIRAGEAARIAATIGHQVHGAIGVTDEHMLHYVTRRLWTWRLEYGSERAWATRLGEAARREGDLWSFLTTRCGAAALEQLA</sequence>
<dbReference type="EMBL" id="JAFEMC010000005">
    <property type="protein sequence ID" value="MBM6577827.1"/>
    <property type="molecule type" value="Genomic_DNA"/>
</dbReference>
<evidence type="ECO:0000313" key="5">
    <source>
        <dbReference type="EMBL" id="MBM6577827.1"/>
    </source>
</evidence>
<accession>A0ABS2DA53</accession>
<proteinExistence type="predicted"/>
<name>A0ABS2DA53_9SPHN</name>
<dbReference type="Gene3D" id="1.20.140.10">
    <property type="entry name" value="Butyryl-CoA Dehydrogenase, subunit A, domain 3"/>
    <property type="match status" value="1"/>
</dbReference>
<keyword evidence="1" id="KW-0285">Flavoprotein</keyword>
<reference evidence="5 6" key="1">
    <citation type="submission" date="2020-12" db="EMBL/GenBank/DDBJ databases">
        <title>Sphingomonas sp.</title>
        <authorList>
            <person name="Kim M.K."/>
        </authorList>
    </citation>
    <scope>NUCLEOTIDE SEQUENCE [LARGE SCALE GENOMIC DNA]</scope>
    <source>
        <strain evidence="5 6">BT552</strain>
    </source>
</reference>
<dbReference type="InterPro" id="IPR036250">
    <property type="entry name" value="AcylCo_DH-like_C"/>
</dbReference>
<dbReference type="PANTHER" id="PTHR43884:SF20">
    <property type="entry name" value="ACYL-COA DEHYDROGENASE FADE28"/>
    <property type="match status" value="1"/>
</dbReference>
<dbReference type="Proteomes" id="UP000763641">
    <property type="component" value="Unassembled WGS sequence"/>
</dbReference>
<evidence type="ECO:0000256" key="1">
    <source>
        <dbReference type="ARBA" id="ARBA00022630"/>
    </source>
</evidence>
<organism evidence="5 6">
    <name type="scientific">Sphingomonas longa</name>
    <dbReference type="NCBI Taxonomy" id="2778730"/>
    <lineage>
        <taxon>Bacteria</taxon>
        <taxon>Pseudomonadati</taxon>
        <taxon>Pseudomonadota</taxon>
        <taxon>Alphaproteobacteria</taxon>
        <taxon>Sphingomonadales</taxon>
        <taxon>Sphingomonadaceae</taxon>
        <taxon>Sphingomonas</taxon>
    </lineage>
</organism>